<dbReference type="EMBL" id="GEEE01012761">
    <property type="protein sequence ID" value="JAP50464.1"/>
    <property type="molecule type" value="Transcribed_RNA"/>
</dbReference>
<feature type="compositionally biased region" description="Pro residues" evidence="1">
    <location>
        <begin position="592"/>
        <end position="601"/>
    </location>
</feature>
<name>A0A0X3PF62_SCHSO</name>
<evidence type="ECO:0000313" key="2">
    <source>
        <dbReference type="EMBL" id="JAP50464.1"/>
    </source>
</evidence>
<accession>A0A0X3PF62</accession>
<evidence type="ECO:0000256" key="1">
    <source>
        <dbReference type="SAM" id="MobiDB-lite"/>
    </source>
</evidence>
<sequence>NSLRDSSTYWVDLTRICPKMAKVSILAILGHSGNEQNEEKFQKLLCDGMVIALGNLAPEVDAALATASSPSPSPQKTEEYGTSVTQTLSSGCHVRVLLHPRIAQFQAAFNDAVHIAVQAGPGSTIAVVYAGQVLHSTGEWILADSTFSGSQLKMWVDCEATVSWQPEIPKLMAPPSGVPPFHLCVCTPSAGARTCWPTTIKQAAGDGSQCSTYVMLSKSRKITVQLQVKASWRMDGKLVSLPQTGSAFEGLNALSKEMAALQWNQQEATRLNYEELTLLQKTFKPSPPALYLMPSGPGGVQCQAAGIFVIEGTNILMGSAFAHGHPPQWWDLAKNLDRLDAVVLPDWSAASIQSYNFLTQFASTVSASTGYAWIGSIMVPPTESASSESILVMSPSSSGAFGDRQFTLPAGPSITSADRLPDRLRIFSKLGLGELYLQPLGGHVGTLVVWKPTKAAPIRLLLPSTAGVLNPVQSLSQVLKALRGVPEVCLETKTAPSVSGGGSTSKSTVSAPHNSAPTKTAARPLTANRPFSGLNHTPPRNPPASARTRPATAAATTTPGKTVGTAKRSPTSAATPLAAATTKKPATQVKSAPPPPPAAAA</sequence>
<gene>
    <name evidence="2" type="ORF">TR131086</name>
</gene>
<reference evidence="2" key="1">
    <citation type="submission" date="2016-01" db="EMBL/GenBank/DDBJ databases">
        <title>Reference transcriptome for the parasite Schistocephalus solidus: insights into the molecular evolution of parasitism.</title>
        <authorList>
            <person name="Hebert F.O."/>
            <person name="Grambauer S."/>
            <person name="Barber I."/>
            <person name="Landry C.R."/>
            <person name="Aubin-Horth N."/>
        </authorList>
    </citation>
    <scope>NUCLEOTIDE SEQUENCE</scope>
</reference>
<protein>
    <submittedName>
        <fullName evidence="2">Uncharacterized protein</fullName>
    </submittedName>
</protein>
<feature type="region of interest" description="Disordered" evidence="1">
    <location>
        <begin position="493"/>
        <end position="601"/>
    </location>
</feature>
<feature type="non-terminal residue" evidence="2">
    <location>
        <position position="1"/>
    </location>
</feature>
<organism evidence="2">
    <name type="scientific">Schistocephalus solidus</name>
    <name type="common">Tapeworm</name>
    <dbReference type="NCBI Taxonomy" id="70667"/>
    <lineage>
        <taxon>Eukaryota</taxon>
        <taxon>Metazoa</taxon>
        <taxon>Spiralia</taxon>
        <taxon>Lophotrochozoa</taxon>
        <taxon>Platyhelminthes</taxon>
        <taxon>Cestoda</taxon>
        <taxon>Eucestoda</taxon>
        <taxon>Diphyllobothriidea</taxon>
        <taxon>Diphyllobothriidae</taxon>
        <taxon>Schistocephalus</taxon>
    </lineage>
</organism>
<feature type="compositionally biased region" description="Low complexity" evidence="1">
    <location>
        <begin position="569"/>
        <end position="587"/>
    </location>
</feature>
<dbReference type="AlphaFoldDB" id="A0A0X3PF62"/>
<feature type="compositionally biased region" description="Low complexity" evidence="1">
    <location>
        <begin position="543"/>
        <end position="559"/>
    </location>
</feature>
<proteinExistence type="predicted"/>
<feature type="non-terminal residue" evidence="2">
    <location>
        <position position="601"/>
    </location>
</feature>